<dbReference type="PANTHER" id="PTHR31181:SF67">
    <property type="entry name" value="PROLAMIN-LIKE PROTEIN (DUF1278)"/>
    <property type="match status" value="1"/>
</dbReference>
<proteinExistence type="predicted"/>
<dbReference type="GO" id="GO:0031982">
    <property type="term" value="C:vesicle"/>
    <property type="evidence" value="ECO:0007669"/>
    <property type="project" value="TreeGrafter"/>
</dbReference>
<evidence type="ECO:0000256" key="1">
    <source>
        <dbReference type="ARBA" id="ARBA00022729"/>
    </source>
</evidence>
<dbReference type="Proteomes" id="UP000636800">
    <property type="component" value="Chromosome 11"/>
</dbReference>
<dbReference type="EMBL" id="JADCNL010000011">
    <property type="protein sequence ID" value="KAG0461408.1"/>
    <property type="molecule type" value="Genomic_DNA"/>
</dbReference>
<protein>
    <recommendedName>
        <fullName evidence="3">Prolamin-like domain-containing protein</fullName>
    </recommendedName>
</protein>
<feature type="domain" description="Prolamin-like" evidence="3">
    <location>
        <begin position="35"/>
        <end position="86"/>
    </location>
</feature>
<dbReference type="InterPro" id="IPR008502">
    <property type="entry name" value="Prolamin-like"/>
</dbReference>
<comment type="caution">
    <text evidence="4">The sequence shown here is derived from an EMBL/GenBank/DDBJ whole genome shotgun (WGS) entry which is preliminary data.</text>
</comment>
<sequence length="125" mass="12897">MAAKCLAATAFVVLLLAFAAPKASAFSFFPDVFRCWNAVAEVEDCAVKLVPAFLSLHIRLTPQCCKAVLDIEESCLPIVFTNPTLGPALKNVTSSICSALSGSSGSSVSAGSSVSSPAPQAELVF</sequence>
<dbReference type="GO" id="GO:0080155">
    <property type="term" value="P:regulation of double fertilization forming a zygote and endosperm"/>
    <property type="evidence" value="ECO:0007669"/>
    <property type="project" value="TreeGrafter"/>
</dbReference>
<gene>
    <name evidence="4" type="ORF">HPP92_021705</name>
</gene>
<keyword evidence="1 2" id="KW-0732">Signal</keyword>
<feature type="chain" id="PRO_5032783469" description="Prolamin-like domain-containing protein" evidence="2">
    <location>
        <begin position="26"/>
        <end position="125"/>
    </location>
</feature>
<reference evidence="4 5" key="1">
    <citation type="journal article" date="2020" name="Nat. Food">
        <title>A phased Vanilla planifolia genome enables genetic improvement of flavour and production.</title>
        <authorList>
            <person name="Hasing T."/>
            <person name="Tang H."/>
            <person name="Brym M."/>
            <person name="Khazi F."/>
            <person name="Huang T."/>
            <person name="Chambers A.H."/>
        </authorList>
    </citation>
    <scope>NUCLEOTIDE SEQUENCE [LARGE SCALE GENOMIC DNA]</scope>
    <source>
        <tissue evidence="4">Leaf</tissue>
    </source>
</reference>
<dbReference type="OrthoDB" id="514967at2759"/>
<dbReference type="GO" id="GO:0005576">
    <property type="term" value="C:extracellular region"/>
    <property type="evidence" value="ECO:0007669"/>
    <property type="project" value="TreeGrafter"/>
</dbReference>
<accession>A0A835UHC8</accession>
<dbReference type="Pfam" id="PF05617">
    <property type="entry name" value="Prolamin_like"/>
    <property type="match status" value="1"/>
</dbReference>
<evidence type="ECO:0000313" key="4">
    <source>
        <dbReference type="EMBL" id="KAG0461408.1"/>
    </source>
</evidence>
<name>A0A835UHC8_VANPL</name>
<evidence type="ECO:0000313" key="5">
    <source>
        <dbReference type="Proteomes" id="UP000636800"/>
    </source>
</evidence>
<dbReference type="PANTHER" id="PTHR31181">
    <property type="entry name" value="EGG CELL-SECRETED PROTEIN 1.4"/>
    <property type="match status" value="1"/>
</dbReference>
<organism evidence="4 5">
    <name type="scientific">Vanilla planifolia</name>
    <name type="common">Vanilla</name>
    <dbReference type="NCBI Taxonomy" id="51239"/>
    <lineage>
        <taxon>Eukaryota</taxon>
        <taxon>Viridiplantae</taxon>
        <taxon>Streptophyta</taxon>
        <taxon>Embryophyta</taxon>
        <taxon>Tracheophyta</taxon>
        <taxon>Spermatophyta</taxon>
        <taxon>Magnoliopsida</taxon>
        <taxon>Liliopsida</taxon>
        <taxon>Asparagales</taxon>
        <taxon>Orchidaceae</taxon>
        <taxon>Vanilloideae</taxon>
        <taxon>Vanilleae</taxon>
        <taxon>Vanilla</taxon>
    </lineage>
</organism>
<keyword evidence="5" id="KW-1185">Reference proteome</keyword>
<evidence type="ECO:0000256" key="2">
    <source>
        <dbReference type="SAM" id="SignalP"/>
    </source>
</evidence>
<feature type="signal peptide" evidence="2">
    <location>
        <begin position="1"/>
        <end position="25"/>
    </location>
</feature>
<dbReference type="GO" id="GO:0009567">
    <property type="term" value="P:double fertilization forming a zygote and endosperm"/>
    <property type="evidence" value="ECO:0007669"/>
    <property type="project" value="TreeGrafter"/>
</dbReference>
<dbReference type="AlphaFoldDB" id="A0A835UHC8"/>
<evidence type="ECO:0000259" key="3">
    <source>
        <dbReference type="Pfam" id="PF05617"/>
    </source>
</evidence>
<dbReference type="GO" id="GO:2000008">
    <property type="term" value="P:regulation of protein localization to cell surface"/>
    <property type="evidence" value="ECO:0007669"/>
    <property type="project" value="TreeGrafter"/>
</dbReference>